<proteinExistence type="predicted"/>
<reference evidence="1" key="1">
    <citation type="journal article" date="2022" name="Res Sq">
        <title>Evolution of multicellular longitudinally dividing oral cavity symbionts (Neisseriaceae).</title>
        <authorList>
            <person name="Nyongesa S."/>
            <person name="Weber P."/>
            <person name="Bernet E."/>
            <person name="Pullido F."/>
            <person name="Nieckarz M."/>
            <person name="Delaby M."/>
            <person name="Nieves C."/>
            <person name="Viehboeck T."/>
            <person name="Krause N."/>
            <person name="Rivera-Millot A."/>
            <person name="Nakamura A."/>
            <person name="Vischer N."/>
            <person name="VanNieuwenhze M."/>
            <person name="Brun Y."/>
            <person name="Cava F."/>
            <person name="Bulgheresi S."/>
            <person name="Veyrier F."/>
        </authorList>
    </citation>
    <scope>NUCLEOTIDE SEQUENCE</scope>
    <source>
        <strain evidence="1">17694</strain>
    </source>
</reference>
<dbReference type="EMBL" id="CP091521">
    <property type="protein sequence ID" value="UOP04245.1"/>
    <property type="molecule type" value="Genomic_DNA"/>
</dbReference>
<name>A0A8T9MTU8_9NEIS</name>
<accession>A0A8T9MTU8</accession>
<dbReference type="RefSeq" id="WP_027009803.1">
    <property type="nucleotide sequence ID" value="NZ_CP091521.1"/>
</dbReference>
<dbReference type="Proteomes" id="UP000831534">
    <property type="component" value="Chromosome"/>
</dbReference>
<dbReference type="AlphaFoldDB" id="A0A8T9MTU8"/>
<keyword evidence="2" id="KW-1185">Reference proteome</keyword>
<reference evidence="1" key="2">
    <citation type="submission" date="2024-09" db="EMBL/GenBank/DDBJ databases">
        <authorList>
            <person name="Veyrier F.J."/>
        </authorList>
    </citation>
    <scope>NUCLEOTIDE SEQUENCE</scope>
    <source>
        <strain evidence="1">17694</strain>
    </source>
</reference>
<sequence>MNDTLTELTLALQAYADGTLSGQDLLARWANAPPSYLPVYYHLFHLVDDEDIRARDAAYRSRQTAQLHELIDALHRQAAPETLKTICFL</sequence>
<evidence type="ECO:0000313" key="2">
    <source>
        <dbReference type="Proteomes" id="UP000831534"/>
    </source>
</evidence>
<organism evidence="1 2">
    <name type="scientific">Conchiformibius kuhniae</name>
    <dbReference type="NCBI Taxonomy" id="211502"/>
    <lineage>
        <taxon>Bacteria</taxon>
        <taxon>Pseudomonadati</taxon>
        <taxon>Pseudomonadota</taxon>
        <taxon>Betaproteobacteria</taxon>
        <taxon>Neisseriales</taxon>
        <taxon>Neisseriaceae</taxon>
        <taxon>Conchiformibius</taxon>
    </lineage>
</organism>
<dbReference type="KEGG" id="ckh:LVJ77_07495"/>
<gene>
    <name evidence="1" type="ORF">LVJ77_07495</name>
</gene>
<protein>
    <submittedName>
        <fullName evidence="1">Uncharacterized protein</fullName>
    </submittedName>
</protein>
<evidence type="ECO:0000313" key="1">
    <source>
        <dbReference type="EMBL" id="UOP04245.1"/>
    </source>
</evidence>